<comment type="caution">
    <text evidence="4">The sequence shown here is derived from an EMBL/GenBank/DDBJ whole genome shotgun (WGS) entry which is preliminary data.</text>
</comment>
<dbReference type="Proteomes" id="UP000193642">
    <property type="component" value="Unassembled WGS sequence"/>
</dbReference>
<dbReference type="InterPro" id="IPR015915">
    <property type="entry name" value="Kelch-typ_b-propeller"/>
</dbReference>
<feature type="chain" id="PRO_5012056282" description="Galactose oxidase" evidence="3">
    <location>
        <begin position="33"/>
        <end position="296"/>
    </location>
</feature>
<sequence>MRLPRHHRHQHHRHRIAVSWLSIALFSTLVSGCKEPIVGSSVVYDPVAGQALYFGGASCASPATSNLATASNYICAQPCNGKDIEFIDAQGHSSDTSSIPPPSNFQCCALDSNTSQMLCIGGVAALDLLYRFDVRKSMWIPPVSVPNGLAQRSGHSCAVSKGFFYVLGGISLGGFDVSVPFYSFNVGTQAFTSMPTPPFANRYGHQLVTLPDGNLFVGFGALVSSSTSLLDSWTFNVITQSWASLPTTNSLSIADGSSCTPWSSSANSVGGVFCFGGVTTSVVEAVLAEAVILAVA</sequence>
<dbReference type="Pfam" id="PF24681">
    <property type="entry name" value="Kelch_KLHDC2_KLHL20_DRC7"/>
    <property type="match status" value="1"/>
</dbReference>
<evidence type="ECO:0008006" key="6">
    <source>
        <dbReference type="Google" id="ProtNLM"/>
    </source>
</evidence>
<organism evidence="4 5">
    <name type="scientific">Rhizoclosmatium globosum</name>
    <dbReference type="NCBI Taxonomy" id="329046"/>
    <lineage>
        <taxon>Eukaryota</taxon>
        <taxon>Fungi</taxon>
        <taxon>Fungi incertae sedis</taxon>
        <taxon>Chytridiomycota</taxon>
        <taxon>Chytridiomycota incertae sedis</taxon>
        <taxon>Chytridiomycetes</taxon>
        <taxon>Chytridiales</taxon>
        <taxon>Chytriomycetaceae</taxon>
        <taxon>Rhizoclosmatium</taxon>
    </lineage>
</organism>
<keyword evidence="5" id="KW-1185">Reference proteome</keyword>
<feature type="signal peptide" evidence="3">
    <location>
        <begin position="1"/>
        <end position="32"/>
    </location>
</feature>
<keyword evidence="3" id="KW-0732">Signal</keyword>
<dbReference type="EMBL" id="MCGO01000049">
    <property type="protein sequence ID" value="ORY37560.1"/>
    <property type="molecule type" value="Genomic_DNA"/>
</dbReference>
<dbReference type="Gene3D" id="2.120.10.80">
    <property type="entry name" value="Kelch-type beta propeller"/>
    <property type="match status" value="1"/>
</dbReference>
<evidence type="ECO:0000313" key="5">
    <source>
        <dbReference type="Proteomes" id="UP000193642"/>
    </source>
</evidence>
<dbReference type="PANTHER" id="PTHR47435">
    <property type="entry name" value="KELCH REPEAT PROTEIN (AFU_ORTHOLOGUE AFUA_5G12780)"/>
    <property type="match status" value="1"/>
</dbReference>
<evidence type="ECO:0000313" key="4">
    <source>
        <dbReference type="EMBL" id="ORY37560.1"/>
    </source>
</evidence>
<evidence type="ECO:0000256" key="1">
    <source>
        <dbReference type="ARBA" id="ARBA00022737"/>
    </source>
</evidence>
<dbReference type="SUPFAM" id="SSF117281">
    <property type="entry name" value="Kelch motif"/>
    <property type="match status" value="1"/>
</dbReference>
<proteinExistence type="predicted"/>
<reference evidence="4 5" key="1">
    <citation type="submission" date="2016-07" db="EMBL/GenBank/DDBJ databases">
        <title>Pervasive Adenine N6-methylation of Active Genes in Fungi.</title>
        <authorList>
            <consortium name="DOE Joint Genome Institute"/>
            <person name="Mondo S.J."/>
            <person name="Dannebaum R.O."/>
            <person name="Kuo R.C."/>
            <person name="Labutti K."/>
            <person name="Haridas S."/>
            <person name="Kuo A."/>
            <person name="Salamov A."/>
            <person name="Ahrendt S.R."/>
            <person name="Lipzen A."/>
            <person name="Sullivan W."/>
            <person name="Andreopoulos W.B."/>
            <person name="Clum A."/>
            <person name="Lindquist E."/>
            <person name="Daum C."/>
            <person name="Ramamoorthy G.K."/>
            <person name="Gryganskyi A."/>
            <person name="Culley D."/>
            <person name="Magnuson J.K."/>
            <person name="James T.Y."/>
            <person name="O'Malley M.A."/>
            <person name="Stajich J.E."/>
            <person name="Spatafora J.W."/>
            <person name="Visel A."/>
            <person name="Grigoriev I.V."/>
        </authorList>
    </citation>
    <scope>NUCLEOTIDE SEQUENCE [LARGE SCALE GENOMIC DNA]</scope>
    <source>
        <strain evidence="4 5">JEL800</strain>
    </source>
</reference>
<dbReference type="AlphaFoldDB" id="A0A1Y2BS42"/>
<evidence type="ECO:0000256" key="2">
    <source>
        <dbReference type="ARBA" id="ARBA00023004"/>
    </source>
</evidence>
<dbReference type="OrthoDB" id="2161671at2759"/>
<gene>
    <name evidence="4" type="ORF">BCR33DRAFT_446428</name>
</gene>
<dbReference type="GO" id="GO:0019760">
    <property type="term" value="P:glucosinolate metabolic process"/>
    <property type="evidence" value="ECO:0007669"/>
    <property type="project" value="UniProtKB-ARBA"/>
</dbReference>
<dbReference type="PROSITE" id="PS51257">
    <property type="entry name" value="PROKAR_LIPOPROTEIN"/>
    <property type="match status" value="1"/>
</dbReference>
<keyword evidence="2" id="KW-0408">Iron</keyword>
<accession>A0A1Y2BS42</accession>
<name>A0A1Y2BS42_9FUNG</name>
<keyword evidence="1" id="KW-0677">Repeat</keyword>
<dbReference type="PANTHER" id="PTHR47435:SF4">
    <property type="entry name" value="KELCH REPEAT PROTEIN (AFU_ORTHOLOGUE AFUA_5G12780)"/>
    <property type="match status" value="1"/>
</dbReference>
<evidence type="ECO:0000256" key="3">
    <source>
        <dbReference type="SAM" id="SignalP"/>
    </source>
</evidence>
<protein>
    <recommendedName>
        <fullName evidence="6">Galactose oxidase</fullName>
    </recommendedName>
</protein>